<evidence type="ECO:0000256" key="1">
    <source>
        <dbReference type="SAM" id="SignalP"/>
    </source>
</evidence>
<feature type="chain" id="PRO_5036403122" evidence="1">
    <location>
        <begin position="22"/>
        <end position="303"/>
    </location>
</feature>
<keyword evidence="1" id="KW-0732">Signal</keyword>
<evidence type="ECO:0000313" key="3">
    <source>
        <dbReference type="Proteomes" id="UP000678499"/>
    </source>
</evidence>
<dbReference type="Pfam" id="PF16027">
    <property type="entry name" value="DUF4786"/>
    <property type="match status" value="1"/>
</dbReference>
<dbReference type="Proteomes" id="UP000678499">
    <property type="component" value="Unassembled WGS sequence"/>
</dbReference>
<keyword evidence="3" id="KW-1185">Reference proteome</keyword>
<gene>
    <name evidence="2" type="ORF">NMOB1V02_LOCUS11064</name>
</gene>
<dbReference type="AlphaFoldDB" id="A0A7R9BZL3"/>
<feature type="signal peptide" evidence="1">
    <location>
        <begin position="1"/>
        <end position="21"/>
    </location>
</feature>
<proteinExistence type="predicted"/>
<organism evidence="2">
    <name type="scientific">Notodromas monacha</name>
    <dbReference type="NCBI Taxonomy" id="399045"/>
    <lineage>
        <taxon>Eukaryota</taxon>
        <taxon>Metazoa</taxon>
        <taxon>Ecdysozoa</taxon>
        <taxon>Arthropoda</taxon>
        <taxon>Crustacea</taxon>
        <taxon>Oligostraca</taxon>
        <taxon>Ostracoda</taxon>
        <taxon>Podocopa</taxon>
        <taxon>Podocopida</taxon>
        <taxon>Cypridocopina</taxon>
        <taxon>Cypridoidea</taxon>
        <taxon>Cyprididae</taxon>
        <taxon>Notodromas</taxon>
    </lineage>
</organism>
<evidence type="ECO:0000313" key="2">
    <source>
        <dbReference type="EMBL" id="CAD7283448.1"/>
    </source>
</evidence>
<name>A0A7R9BZL3_9CRUS</name>
<protein>
    <submittedName>
        <fullName evidence="2">Uncharacterized protein</fullName>
    </submittedName>
</protein>
<dbReference type="EMBL" id="CAJPEX010005440">
    <property type="protein sequence ID" value="CAG0923600.1"/>
    <property type="molecule type" value="Genomic_DNA"/>
</dbReference>
<sequence>MASKEFIVMICILVFASNASASFSLNSRSSSGTLDAKSLRPSKITTIKFGPGASALSTASAMKFLKLLEASKGSAKPTTPSKVKENSKDELAKSFKWLKAGKNTDQKLLKSMLPALLARLSSEKTARSNGMQFARVERKVGQSPVYTIKLPSQDKFYAENEVDGDSEYYAKKPFAVREYYDGPRSDQVMLRRVTRIPVSFNSNGRPKTVSRAWNSLGDVFATKSFEGGDESVLRDPKTEERPGDLKSYRISSDFSRYRNLLSPAAGAVSRRSYSKSVHFKPTKAYNGKVSSIYVLTDENDKQA</sequence>
<dbReference type="InterPro" id="IPR031983">
    <property type="entry name" value="DUF4786"/>
</dbReference>
<accession>A0A7R9BZL3</accession>
<reference evidence="2" key="1">
    <citation type="submission" date="2020-11" db="EMBL/GenBank/DDBJ databases">
        <authorList>
            <person name="Tran Van P."/>
        </authorList>
    </citation>
    <scope>NUCLEOTIDE SEQUENCE</scope>
</reference>
<dbReference type="EMBL" id="OA887477">
    <property type="protein sequence ID" value="CAD7283448.1"/>
    <property type="molecule type" value="Genomic_DNA"/>
</dbReference>